<reference evidence="1 2" key="1">
    <citation type="journal article" date="2013" name="Curr. Biol.">
        <title>The Genome of the Foraminiferan Reticulomyxa filosa.</title>
        <authorList>
            <person name="Glockner G."/>
            <person name="Hulsmann N."/>
            <person name="Schleicher M."/>
            <person name="Noegel A.A."/>
            <person name="Eichinger L."/>
            <person name="Gallinger C."/>
            <person name="Pawlowski J."/>
            <person name="Sierra R."/>
            <person name="Euteneuer U."/>
            <person name="Pillet L."/>
            <person name="Moustafa A."/>
            <person name="Platzer M."/>
            <person name="Groth M."/>
            <person name="Szafranski K."/>
            <person name="Schliwa M."/>
        </authorList>
    </citation>
    <scope>NUCLEOTIDE SEQUENCE [LARGE SCALE GENOMIC DNA]</scope>
</reference>
<dbReference type="Proteomes" id="UP000023152">
    <property type="component" value="Unassembled WGS sequence"/>
</dbReference>
<sequence length="217" mass="25602">MYTYVCFFVDLEKNDGQVNTNKYRNKQMHNGSECGIISSTRQRELPKSVNIGDLQSNYGFYIVTQHRTWIFDCFEAKNAYGWMDAISNVKYFFFGFTHRDWNAIPECEEMDWNDKKKLEWQNKVEQAGKRWMGVNSGFGDWCLARFVSTSKHHSTLSEKEKQLSQTKQLKYLLHISNPEVSPSFQGLLLFDVDHHHLRTHQQKDDLYLHIHAKLHSA</sequence>
<evidence type="ECO:0000313" key="1">
    <source>
        <dbReference type="EMBL" id="ETO20683.1"/>
    </source>
</evidence>
<evidence type="ECO:0000313" key="2">
    <source>
        <dbReference type="Proteomes" id="UP000023152"/>
    </source>
</evidence>
<dbReference type="EMBL" id="ASPP01012355">
    <property type="protein sequence ID" value="ETO20683.1"/>
    <property type="molecule type" value="Genomic_DNA"/>
</dbReference>
<proteinExistence type="predicted"/>
<name>X6N444_RETFI</name>
<gene>
    <name evidence="1" type="ORF">RFI_16531</name>
</gene>
<protein>
    <submittedName>
        <fullName evidence="1">Uncharacterized protein</fullName>
    </submittedName>
</protein>
<accession>X6N444</accession>
<organism evidence="1 2">
    <name type="scientific">Reticulomyxa filosa</name>
    <dbReference type="NCBI Taxonomy" id="46433"/>
    <lineage>
        <taxon>Eukaryota</taxon>
        <taxon>Sar</taxon>
        <taxon>Rhizaria</taxon>
        <taxon>Retaria</taxon>
        <taxon>Foraminifera</taxon>
        <taxon>Monothalamids</taxon>
        <taxon>Reticulomyxidae</taxon>
        <taxon>Reticulomyxa</taxon>
    </lineage>
</organism>
<feature type="non-terminal residue" evidence="1">
    <location>
        <position position="217"/>
    </location>
</feature>
<comment type="caution">
    <text evidence="1">The sequence shown here is derived from an EMBL/GenBank/DDBJ whole genome shotgun (WGS) entry which is preliminary data.</text>
</comment>
<keyword evidence="2" id="KW-1185">Reference proteome</keyword>
<dbReference type="AlphaFoldDB" id="X6N444"/>